<dbReference type="AlphaFoldDB" id="A0A1M5PFP8"/>
<gene>
    <name evidence="2" type="ORF">SAMN05443549_11034</name>
</gene>
<evidence type="ECO:0000313" key="2">
    <source>
        <dbReference type="EMBL" id="SHH00565.1"/>
    </source>
</evidence>
<keyword evidence="1" id="KW-1133">Transmembrane helix</keyword>
<sequence length="194" mass="23156">MKNKITFSIIMFALIFIVVFLLKKEDDNFGEVIEKQELTRVEKINQQKKTTKGKIDITNNIHLIWSIKNFIEKEHKIEYCESIDARYICKIDDKDYYGSDFRMDFPKNELEKLSIHINNKSIKLDASQIYNPNHSGELSKDQFKLEKYKDFYILYAFFSDGAGTYTTYWKITDYNSKRSELSNDEKDFEWQSNN</sequence>
<proteinExistence type="predicted"/>
<keyword evidence="1" id="KW-0472">Membrane</keyword>
<keyword evidence="3" id="KW-1185">Reference proteome</keyword>
<reference evidence="3" key="1">
    <citation type="submission" date="2016-11" db="EMBL/GenBank/DDBJ databases">
        <authorList>
            <person name="Varghese N."/>
            <person name="Submissions S."/>
        </authorList>
    </citation>
    <scope>NUCLEOTIDE SEQUENCE [LARGE SCALE GENOMIC DNA]</scope>
    <source>
        <strain evidence="3">DSM 19978</strain>
    </source>
</reference>
<dbReference type="RefSeq" id="WP_073371908.1">
    <property type="nucleotide sequence ID" value="NZ_FQWB01000010.1"/>
</dbReference>
<dbReference type="Proteomes" id="UP000184516">
    <property type="component" value="Unassembled WGS sequence"/>
</dbReference>
<dbReference type="OrthoDB" id="7054664at2"/>
<evidence type="ECO:0000313" key="3">
    <source>
        <dbReference type="Proteomes" id="UP000184516"/>
    </source>
</evidence>
<feature type="transmembrane region" description="Helical" evidence="1">
    <location>
        <begin position="6"/>
        <end position="22"/>
    </location>
</feature>
<keyword evidence="1" id="KW-0812">Transmembrane</keyword>
<name>A0A1M5PFP8_9FLAO</name>
<evidence type="ECO:0000256" key="1">
    <source>
        <dbReference type="SAM" id="Phobius"/>
    </source>
</evidence>
<protein>
    <submittedName>
        <fullName evidence="2">Uncharacterized protein</fullName>
    </submittedName>
</protein>
<dbReference type="STRING" id="468056.SAMN05443549_11034"/>
<organism evidence="2 3">
    <name type="scientific">Flavobacterium fluvii</name>
    <dbReference type="NCBI Taxonomy" id="468056"/>
    <lineage>
        <taxon>Bacteria</taxon>
        <taxon>Pseudomonadati</taxon>
        <taxon>Bacteroidota</taxon>
        <taxon>Flavobacteriia</taxon>
        <taxon>Flavobacteriales</taxon>
        <taxon>Flavobacteriaceae</taxon>
        <taxon>Flavobacterium</taxon>
    </lineage>
</organism>
<dbReference type="EMBL" id="FQWB01000010">
    <property type="protein sequence ID" value="SHH00565.1"/>
    <property type="molecule type" value="Genomic_DNA"/>
</dbReference>
<accession>A0A1M5PFP8</accession>